<dbReference type="RefSeq" id="WP_212638713.1">
    <property type="nucleotide sequence ID" value="NZ_CAXNZG010000001.1"/>
</dbReference>
<reference evidence="1" key="1">
    <citation type="submission" date="2020-07" db="EMBL/GenBank/DDBJ databases">
        <title>Acinetobacter junii strain YR7 chromosome and plasmid pNDM-YR7.</title>
        <authorList>
            <person name="Tang B."/>
        </authorList>
    </citation>
    <scope>NUCLEOTIDE SEQUENCE</scope>
    <source>
        <strain evidence="1">YR7</strain>
    </source>
</reference>
<sequence>MPIKNMPKTMKQLYSAILCIEQDPEHVKGAQELTLDPKFPDVGLKGTFGLFGSDAWISNLKKGVIPRQTIMGRIVRVYATNNMDGCRKPNVIDIKVDESNEIFMEWMHLNVKSQKNIIESERKFTSHTILRN</sequence>
<evidence type="ECO:0000313" key="1">
    <source>
        <dbReference type="EMBL" id="QUY36167.1"/>
    </source>
</evidence>
<dbReference type="EMBL" id="CP059558">
    <property type="protein sequence ID" value="QUY36167.1"/>
    <property type="molecule type" value="Genomic_DNA"/>
</dbReference>
<dbReference type="AlphaFoldDB" id="A0AAX1MI87"/>
<dbReference type="GeneID" id="70093460"/>
<protein>
    <submittedName>
        <fullName evidence="1">Uncharacterized protein</fullName>
    </submittedName>
</protein>
<proteinExistence type="predicted"/>
<organism evidence="1 2">
    <name type="scientific">Acinetobacter junii</name>
    <dbReference type="NCBI Taxonomy" id="40215"/>
    <lineage>
        <taxon>Bacteria</taxon>
        <taxon>Pseudomonadati</taxon>
        <taxon>Pseudomonadota</taxon>
        <taxon>Gammaproteobacteria</taxon>
        <taxon>Moraxellales</taxon>
        <taxon>Moraxellaceae</taxon>
        <taxon>Acinetobacter</taxon>
    </lineage>
</organism>
<evidence type="ECO:0000313" key="2">
    <source>
        <dbReference type="Proteomes" id="UP000679388"/>
    </source>
</evidence>
<accession>A0AAX1MI87</accession>
<gene>
    <name evidence="1" type="ORF">H2677_13060</name>
</gene>
<name>A0AAX1MI87_ACIJU</name>
<dbReference type="Proteomes" id="UP000679388">
    <property type="component" value="Chromosome"/>
</dbReference>